<feature type="signal peptide" evidence="4">
    <location>
        <begin position="1"/>
        <end position="27"/>
    </location>
</feature>
<evidence type="ECO:0000313" key="6">
    <source>
        <dbReference type="EMBL" id="GGZ81738.1"/>
    </source>
</evidence>
<evidence type="ECO:0000313" key="7">
    <source>
        <dbReference type="EMBL" id="QEU82513.1"/>
    </source>
</evidence>
<dbReference type="PROSITE" id="PS51257">
    <property type="entry name" value="PROKAR_LIPOPROTEIN"/>
    <property type="match status" value="1"/>
</dbReference>
<evidence type="ECO:0000256" key="1">
    <source>
        <dbReference type="ARBA" id="ARBA00004196"/>
    </source>
</evidence>
<dbReference type="RefSeq" id="WP_150521519.1">
    <property type="nucleotide sequence ID" value="NZ_BMVX01000019.1"/>
</dbReference>
<feature type="domain" description="Periplasmic binding protein" evidence="5">
    <location>
        <begin position="45"/>
        <end position="304"/>
    </location>
</feature>
<reference evidence="6" key="1">
    <citation type="journal article" date="2014" name="Int. J. Syst. Evol. Microbiol.">
        <title>Complete genome sequence of Corynebacterium casei LMG S-19264T (=DSM 44701T), isolated from a smear-ripened cheese.</title>
        <authorList>
            <consortium name="US DOE Joint Genome Institute (JGI-PGF)"/>
            <person name="Walter F."/>
            <person name="Albersmeier A."/>
            <person name="Kalinowski J."/>
            <person name="Ruckert C."/>
        </authorList>
    </citation>
    <scope>NUCLEOTIDE SEQUENCE</scope>
    <source>
        <strain evidence="6">JCM 4834</strain>
    </source>
</reference>
<protein>
    <submittedName>
        <fullName evidence="6">Ribose ABC transporter</fullName>
    </submittedName>
    <submittedName>
        <fullName evidence="7">Sugar ABC transporter substrate-binding protein</fullName>
    </submittedName>
</protein>
<dbReference type="CDD" id="cd19970">
    <property type="entry name" value="PBP1_ABC_sugar_binding-like"/>
    <property type="match status" value="1"/>
</dbReference>
<dbReference type="EMBL" id="CP023701">
    <property type="protein sequence ID" value="QEU82513.1"/>
    <property type="molecule type" value="Genomic_DNA"/>
</dbReference>
<dbReference type="InterPro" id="IPR028082">
    <property type="entry name" value="Peripla_BP_I"/>
</dbReference>
<dbReference type="Gene3D" id="3.40.50.2300">
    <property type="match status" value="2"/>
</dbReference>
<dbReference type="GO" id="GO:0030313">
    <property type="term" value="C:cell envelope"/>
    <property type="evidence" value="ECO:0007669"/>
    <property type="project" value="UniProtKB-SubCell"/>
</dbReference>
<dbReference type="KEGG" id="ssub:CP968_33460"/>
<proteinExistence type="inferred from homology"/>
<dbReference type="PANTHER" id="PTHR46847">
    <property type="entry name" value="D-ALLOSE-BINDING PERIPLASMIC PROTEIN-RELATED"/>
    <property type="match status" value="1"/>
</dbReference>
<dbReference type="OrthoDB" id="9808136at2"/>
<dbReference type="Proteomes" id="UP000326831">
    <property type="component" value="Chromosome"/>
</dbReference>
<dbReference type="Pfam" id="PF13407">
    <property type="entry name" value="Peripla_BP_4"/>
    <property type="match status" value="1"/>
</dbReference>
<evidence type="ECO:0000313" key="8">
    <source>
        <dbReference type="Proteomes" id="UP000326831"/>
    </source>
</evidence>
<evidence type="ECO:0000256" key="3">
    <source>
        <dbReference type="ARBA" id="ARBA00022729"/>
    </source>
</evidence>
<dbReference type="EMBL" id="BMVX01000019">
    <property type="protein sequence ID" value="GGZ81738.1"/>
    <property type="molecule type" value="Genomic_DNA"/>
</dbReference>
<dbReference type="SUPFAM" id="SSF53822">
    <property type="entry name" value="Periplasmic binding protein-like I"/>
    <property type="match status" value="1"/>
</dbReference>
<keyword evidence="8" id="KW-1185">Reference proteome</keyword>
<sequence>MSVNRNRSFLIASCTTLLLASALTACGQEGEGAADRKASARPTVCLVMKSLGNEYFQTMQKGAEEHAKQRGDLVLRASGIQNETDIDGQVAAINGCITDRADAIVVAPADSRALVAPLGRAVKAGVKVVNIDVKLDDRALAAAGLEIPFVGPDNTEGARLSGEVLGKALGRGAKVVILEGNPGAANAQQRKAGFEAAARAAGLEVVDSKTAHWETDEAYTVVGNWLTTHPDVRGVLASNDSMALGAVKAVQAKQSKVKIASFDNIEAVRPYVKDGTVVATVDQYAAQQAGDGIDQAMKAVKGEEPPKGWVKTTIKVVTAADLG</sequence>
<dbReference type="GO" id="GO:0030246">
    <property type="term" value="F:carbohydrate binding"/>
    <property type="evidence" value="ECO:0007669"/>
    <property type="project" value="UniProtKB-ARBA"/>
</dbReference>
<reference evidence="7 8" key="2">
    <citation type="submission" date="2017-09" db="EMBL/GenBank/DDBJ databases">
        <authorList>
            <person name="Lee N."/>
            <person name="Cho B.-K."/>
        </authorList>
    </citation>
    <scope>NUCLEOTIDE SEQUENCE [LARGE SCALE GENOMIC DNA]</scope>
    <source>
        <strain evidence="7 8">ATCC 27467</strain>
    </source>
</reference>
<comment type="subcellular location">
    <subcellularLocation>
        <location evidence="1">Cell envelope</location>
    </subcellularLocation>
</comment>
<name>A0A5P2UTR7_9ACTN</name>
<comment type="similarity">
    <text evidence="2">Belongs to the bacterial solute-binding protein 2 family.</text>
</comment>
<feature type="chain" id="PRO_5044622947" evidence="4">
    <location>
        <begin position="28"/>
        <end position="323"/>
    </location>
</feature>
<organism evidence="7 8">
    <name type="scientific">Streptomyces subrutilus</name>
    <dbReference type="NCBI Taxonomy" id="36818"/>
    <lineage>
        <taxon>Bacteria</taxon>
        <taxon>Bacillati</taxon>
        <taxon>Actinomycetota</taxon>
        <taxon>Actinomycetes</taxon>
        <taxon>Kitasatosporales</taxon>
        <taxon>Streptomycetaceae</taxon>
        <taxon>Streptomyces</taxon>
    </lineage>
</organism>
<dbReference type="AlphaFoldDB" id="A0A5P2UTR7"/>
<dbReference type="Proteomes" id="UP000634660">
    <property type="component" value="Unassembled WGS sequence"/>
</dbReference>
<evidence type="ECO:0000259" key="5">
    <source>
        <dbReference type="Pfam" id="PF13407"/>
    </source>
</evidence>
<dbReference type="InterPro" id="IPR025997">
    <property type="entry name" value="SBP_2_dom"/>
</dbReference>
<evidence type="ECO:0000256" key="4">
    <source>
        <dbReference type="SAM" id="SignalP"/>
    </source>
</evidence>
<reference evidence="6" key="3">
    <citation type="submission" date="2020-09" db="EMBL/GenBank/DDBJ databases">
        <authorList>
            <person name="Sun Q."/>
            <person name="Ohkuma M."/>
        </authorList>
    </citation>
    <scope>NUCLEOTIDE SEQUENCE</scope>
    <source>
        <strain evidence="6">JCM 4834</strain>
    </source>
</reference>
<accession>A0A5P2UTR7</accession>
<dbReference type="PANTHER" id="PTHR46847:SF1">
    <property type="entry name" value="D-ALLOSE-BINDING PERIPLASMIC PROTEIN-RELATED"/>
    <property type="match status" value="1"/>
</dbReference>
<gene>
    <name evidence="7" type="ORF">CP968_33460</name>
    <name evidence="6" type="ORF">GCM10010371_46670</name>
</gene>
<evidence type="ECO:0000256" key="2">
    <source>
        <dbReference type="ARBA" id="ARBA00007639"/>
    </source>
</evidence>
<keyword evidence="3 4" id="KW-0732">Signal</keyword>